<proteinExistence type="predicted"/>
<keyword evidence="3" id="KW-1185">Reference proteome</keyword>
<name>A0A1H1MTN8_9ACTN</name>
<dbReference type="EMBL" id="LT629757">
    <property type="protein sequence ID" value="SDR90243.1"/>
    <property type="molecule type" value="Genomic_DNA"/>
</dbReference>
<dbReference type="InterPro" id="IPR011335">
    <property type="entry name" value="Restrct_endonuc-II-like"/>
</dbReference>
<evidence type="ECO:0000313" key="3">
    <source>
        <dbReference type="Proteomes" id="UP000198859"/>
    </source>
</evidence>
<feature type="domain" description="DUF559" evidence="1">
    <location>
        <begin position="216"/>
        <end position="277"/>
    </location>
</feature>
<dbReference type="Proteomes" id="UP000198859">
    <property type="component" value="Chromosome I"/>
</dbReference>
<evidence type="ECO:0000259" key="1">
    <source>
        <dbReference type="Pfam" id="PF04480"/>
    </source>
</evidence>
<gene>
    <name evidence="2" type="ORF">SAMN04488570_0678</name>
</gene>
<dbReference type="STRING" id="642780.SAMN04488570_0678"/>
<evidence type="ECO:0000313" key="2">
    <source>
        <dbReference type="EMBL" id="SDR90243.1"/>
    </source>
</evidence>
<protein>
    <recommendedName>
        <fullName evidence="1">DUF559 domain-containing protein</fullName>
    </recommendedName>
</protein>
<dbReference type="RefSeq" id="WP_157682711.1">
    <property type="nucleotide sequence ID" value="NZ_LT629757.1"/>
</dbReference>
<organism evidence="2 3">
    <name type="scientific">Nocardioides scoriae</name>
    <dbReference type="NCBI Taxonomy" id="642780"/>
    <lineage>
        <taxon>Bacteria</taxon>
        <taxon>Bacillati</taxon>
        <taxon>Actinomycetota</taxon>
        <taxon>Actinomycetes</taxon>
        <taxon>Propionibacteriales</taxon>
        <taxon>Nocardioidaceae</taxon>
        <taxon>Nocardioides</taxon>
    </lineage>
</organism>
<accession>A0A1H1MTN8</accession>
<dbReference type="SUPFAM" id="SSF52980">
    <property type="entry name" value="Restriction endonuclease-like"/>
    <property type="match status" value="1"/>
</dbReference>
<dbReference type="Pfam" id="PF04480">
    <property type="entry name" value="DUF559"/>
    <property type="match status" value="1"/>
</dbReference>
<dbReference type="OrthoDB" id="4310518at2"/>
<sequence length="294" mass="32592">MSDAVRFLTQYGGFATWAQVVDAVGRTELDRAVRMGLVVWISRGRYGLPGLDRDVMTAHGLRGVLSHTSAARWHGWELRTLPAVTHVTLPRRRRAAGAAHVELHRADLSPEEVVDGICTSVGRTLVDCLRTLPHDAALTVGDSALRHGVDRAVLDDIGRTVRGRGSPGVLRVVRHADGRAANPFESCLRSIALQVEGLHLEPQHVIVGTRQTVRPDLVDVALQVALEADSAEWHSSRLALKRDMRRYNLLVADGWVVLRFAWEDVMFDPDYVLGVLRRVVDARTQVRRRVGRSA</sequence>
<reference evidence="3" key="1">
    <citation type="submission" date="2016-10" db="EMBL/GenBank/DDBJ databases">
        <authorList>
            <person name="Varghese N."/>
            <person name="Submissions S."/>
        </authorList>
    </citation>
    <scope>NUCLEOTIDE SEQUENCE [LARGE SCALE GENOMIC DNA]</scope>
    <source>
        <strain evidence="3">DSM 22127</strain>
    </source>
</reference>
<dbReference type="InterPro" id="IPR007569">
    <property type="entry name" value="DUF559"/>
</dbReference>
<dbReference type="Gene3D" id="3.40.960.10">
    <property type="entry name" value="VSR Endonuclease"/>
    <property type="match status" value="1"/>
</dbReference>
<dbReference type="AlphaFoldDB" id="A0A1H1MTN8"/>